<proteinExistence type="inferred from homology"/>
<feature type="domain" description="N-acetyltransferase" evidence="4">
    <location>
        <begin position="5"/>
        <end position="162"/>
    </location>
</feature>
<protein>
    <submittedName>
        <fullName evidence="5">GNAT family N-acetyltransferase</fullName>
    </submittedName>
</protein>
<dbReference type="SUPFAM" id="SSF55729">
    <property type="entry name" value="Acyl-CoA N-acyltransferases (Nat)"/>
    <property type="match status" value="1"/>
</dbReference>
<dbReference type="PANTHER" id="PTHR10545">
    <property type="entry name" value="DIAMINE N-ACETYLTRANSFERASE"/>
    <property type="match status" value="1"/>
</dbReference>
<dbReference type="PANTHER" id="PTHR10545:SF29">
    <property type="entry name" value="GH14572P-RELATED"/>
    <property type="match status" value="1"/>
</dbReference>
<evidence type="ECO:0000313" key="6">
    <source>
        <dbReference type="Proteomes" id="UP000664405"/>
    </source>
</evidence>
<comment type="similarity">
    <text evidence="1">Belongs to the acetyltransferase family.</text>
</comment>
<gene>
    <name evidence="5" type="ORF">JF547_07305</name>
</gene>
<evidence type="ECO:0000256" key="1">
    <source>
        <dbReference type="ARBA" id="ARBA00008694"/>
    </source>
</evidence>
<dbReference type="PROSITE" id="PS51186">
    <property type="entry name" value="GNAT"/>
    <property type="match status" value="1"/>
</dbReference>
<dbReference type="Gene3D" id="3.40.630.30">
    <property type="match status" value="1"/>
</dbReference>
<dbReference type="RefSeq" id="WP_206927028.1">
    <property type="nucleotide sequence ID" value="NZ_JAEKJW010000001.1"/>
</dbReference>
<organism evidence="5 6">
    <name type="scientific">Thalassospira povalilytica</name>
    <dbReference type="NCBI Taxonomy" id="732237"/>
    <lineage>
        <taxon>Bacteria</taxon>
        <taxon>Pseudomonadati</taxon>
        <taxon>Pseudomonadota</taxon>
        <taxon>Alphaproteobacteria</taxon>
        <taxon>Rhodospirillales</taxon>
        <taxon>Thalassospiraceae</taxon>
        <taxon>Thalassospira</taxon>
    </lineage>
</organism>
<dbReference type="Pfam" id="PF00583">
    <property type="entry name" value="Acetyltransf_1"/>
    <property type="match status" value="1"/>
</dbReference>
<dbReference type="Proteomes" id="UP000664405">
    <property type="component" value="Unassembled WGS sequence"/>
</dbReference>
<comment type="caution">
    <text evidence="5">The sequence shown here is derived from an EMBL/GenBank/DDBJ whole genome shotgun (WGS) entry which is preliminary data.</text>
</comment>
<name>A0A8I1M7D1_9PROT</name>
<dbReference type="CDD" id="cd04301">
    <property type="entry name" value="NAT_SF"/>
    <property type="match status" value="1"/>
</dbReference>
<dbReference type="FunFam" id="3.40.630.30:FF:000064">
    <property type="entry name" value="GNAT family acetyltransferase"/>
    <property type="match status" value="1"/>
</dbReference>
<dbReference type="InterPro" id="IPR051016">
    <property type="entry name" value="Diverse_Substrate_AcTransf"/>
</dbReference>
<reference evidence="5" key="1">
    <citation type="submission" date="2020-12" db="EMBL/GenBank/DDBJ databases">
        <title>Oil enriched cultivation method for isolating marine PHA-producing bacteria.</title>
        <authorList>
            <person name="Zheng W."/>
            <person name="Yu S."/>
            <person name="Huang Y."/>
        </authorList>
    </citation>
    <scope>NUCLEOTIDE SEQUENCE</scope>
    <source>
        <strain evidence="5">SY-2-3</strain>
    </source>
</reference>
<keyword evidence="3" id="KW-0012">Acyltransferase</keyword>
<dbReference type="InterPro" id="IPR000182">
    <property type="entry name" value="GNAT_dom"/>
</dbReference>
<evidence type="ECO:0000256" key="2">
    <source>
        <dbReference type="ARBA" id="ARBA00022679"/>
    </source>
</evidence>
<evidence type="ECO:0000313" key="5">
    <source>
        <dbReference type="EMBL" id="MBN8196272.1"/>
    </source>
</evidence>
<dbReference type="InterPro" id="IPR016181">
    <property type="entry name" value="Acyl_CoA_acyltransferase"/>
</dbReference>
<accession>A0A8I1M7D1</accession>
<evidence type="ECO:0000256" key="3">
    <source>
        <dbReference type="ARBA" id="ARBA00023315"/>
    </source>
</evidence>
<sequence length="163" mass="18050">MSRHPEIRLAQKPDAPAIHAMLLEIAKTTDCEDKFRSTPDDLVRDGFGDSPAFEALIATDHQTPVAVCVFFPSYSTFRGKAGLYIQDLYVAPSHRGGGFARHLVANVARRARASGKSYIRLSVDAENMVGQRFYEKLGMRHASDERIFVLDGPAFDHLATEAN</sequence>
<dbReference type="EMBL" id="JAEKJW010000001">
    <property type="protein sequence ID" value="MBN8196272.1"/>
    <property type="molecule type" value="Genomic_DNA"/>
</dbReference>
<evidence type="ECO:0000259" key="4">
    <source>
        <dbReference type="PROSITE" id="PS51186"/>
    </source>
</evidence>
<dbReference type="GO" id="GO:0008080">
    <property type="term" value="F:N-acetyltransferase activity"/>
    <property type="evidence" value="ECO:0007669"/>
    <property type="project" value="UniProtKB-ARBA"/>
</dbReference>
<keyword evidence="2 5" id="KW-0808">Transferase</keyword>
<dbReference type="AlphaFoldDB" id="A0A8I1M7D1"/>